<feature type="compositionally biased region" description="Low complexity" evidence="2">
    <location>
        <begin position="3142"/>
        <end position="3155"/>
    </location>
</feature>
<dbReference type="OMA" id="SATHATW"/>
<feature type="region of interest" description="Disordered" evidence="2">
    <location>
        <begin position="1346"/>
        <end position="1369"/>
    </location>
</feature>
<feature type="region of interest" description="Disordered" evidence="2">
    <location>
        <begin position="1483"/>
        <end position="1504"/>
    </location>
</feature>
<dbReference type="PANTHER" id="PTHR47553:SF1">
    <property type="entry name" value="RING_FYVE_PHD ZINC FINGER SUPERFAMILY PROTEIN"/>
    <property type="match status" value="1"/>
</dbReference>
<name>A0A388MA57_CHABU</name>
<dbReference type="Gramene" id="GBG91373">
    <property type="protein sequence ID" value="GBG91373"/>
    <property type="gene ID" value="CBR_g52260"/>
</dbReference>
<feature type="coiled-coil region" evidence="1">
    <location>
        <begin position="2118"/>
        <end position="2178"/>
    </location>
</feature>
<feature type="region of interest" description="Disordered" evidence="2">
    <location>
        <begin position="2393"/>
        <end position="2414"/>
    </location>
</feature>
<feature type="compositionally biased region" description="Basic and acidic residues" evidence="2">
    <location>
        <begin position="3080"/>
        <end position="3094"/>
    </location>
</feature>
<feature type="coiled-coil region" evidence="1">
    <location>
        <begin position="2009"/>
        <end position="2036"/>
    </location>
</feature>
<feature type="compositionally biased region" description="Basic and acidic residues" evidence="2">
    <location>
        <begin position="1483"/>
        <end position="1497"/>
    </location>
</feature>
<feature type="compositionally biased region" description="Low complexity" evidence="2">
    <location>
        <begin position="3366"/>
        <end position="3380"/>
    </location>
</feature>
<feature type="region of interest" description="Disordered" evidence="2">
    <location>
        <begin position="1577"/>
        <end position="1600"/>
    </location>
</feature>
<feature type="compositionally biased region" description="Basic and acidic residues" evidence="2">
    <location>
        <begin position="2470"/>
        <end position="2487"/>
    </location>
</feature>
<feature type="compositionally biased region" description="Basic and acidic residues" evidence="2">
    <location>
        <begin position="3522"/>
        <end position="3532"/>
    </location>
</feature>
<feature type="compositionally biased region" description="Basic and acidic residues" evidence="2">
    <location>
        <begin position="3269"/>
        <end position="3283"/>
    </location>
</feature>
<feature type="compositionally biased region" description="Polar residues" evidence="2">
    <location>
        <begin position="470"/>
        <end position="490"/>
    </location>
</feature>
<feature type="compositionally biased region" description="Low complexity" evidence="2">
    <location>
        <begin position="175"/>
        <end position="190"/>
    </location>
</feature>
<feature type="compositionally biased region" description="Pro residues" evidence="2">
    <location>
        <begin position="3422"/>
        <end position="3438"/>
    </location>
</feature>
<feature type="compositionally biased region" description="Gly residues" evidence="2">
    <location>
        <begin position="809"/>
        <end position="822"/>
    </location>
</feature>
<feature type="coiled-coil region" evidence="1">
    <location>
        <begin position="924"/>
        <end position="967"/>
    </location>
</feature>
<feature type="region of interest" description="Disordered" evidence="2">
    <location>
        <begin position="2582"/>
        <end position="2684"/>
    </location>
</feature>
<feature type="region of interest" description="Disordered" evidence="2">
    <location>
        <begin position="3102"/>
        <end position="3121"/>
    </location>
</feature>
<gene>
    <name evidence="3" type="ORF">CBR_g52260</name>
</gene>
<feature type="region of interest" description="Disordered" evidence="2">
    <location>
        <begin position="3135"/>
        <end position="3214"/>
    </location>
</feature>
<feature type="coiled-coil region" evidence="1">
    <location>
        <begin position="2271"/>
        <end position="2321"/>
    </location>
</feature>
<dbReference type="PANTHER" id="PTHR47553">
    <property type="entry name" value="MYOSIN-11"/>
    <property type="match status" value="1"/>
</dbReference>
<evidence type="ECO:0000256" key="2">
    <source>
        <dbReference type="SAM" id="MobiDB-lite"/>
    </source>
</evidence>
<feature type="coiled-coil region" evidence="1">
    <location>
        <begin position="1256"/>
        <end position="1283"/>
    </location>
</feature>
<feature type="compositionally biased region" description="Basic and acidic residues" evidence="2">
    <location>
        <begin position="1924"/>
        <end position="1933"/>
    </location>
</feature>
<feature type="region of interest" description="Disordered" evidence="2">
    <location>
        <begin position="3255"/>
        <end position="3286"/>
    </location>
</feature>
<feature type="region of interest" description="Disordered" evidence="2">
    <location>
        <begin position="2846"/>
        <end position="2885"/>
    </location>
</feature>
<dbReference type="SMART" id="SM00028">
    <property type="entry name" value="TPR"/>
    <property type="match status" value="4"/>
</dbReference>
<feature type="compositionally biased region" description="Gly residues" evidence="2">
    <location>
        <begin position="657"/>
        <end position="666"/>
    </location>
</feature>
<dbReference type="OrthoDB" id="660555at2759"/>
<proteinExistence type="predicted"/>
<evidence type="ECO:0000313" key="4">
    <source>
        <dbReference type="Proteomes" id="UP000265515"/>
    </source>
</evidence>
<feature type="region of interest" description="Disordered" evidence="2">
    <location>
        <begin position="2242"/>
        <end position="2263"/>
    </location>
</feature>
<evidence type="ECO:0000256" key="1">
    <source>
        <dbReference type="SAM" id="Coils"/>
    </source>
</evidence>
<feature type="compositionally biased region" description="Basic and acidic residues" evidence="2">
    <location>
        <begin position="3024"/>
        <end position="3036"/>
    </location>
</feature>
<comment type="caution">
    <text evidence="3">The sequence shown here is derived from an EMBL/GenBank/DDBJ whole genome shotgun (WGS) entry which is preliminary data.</text>
</comment>
<feature type="compositionally biased region" description="Basic and acidic residues" evidence="2">
    <location>
        <begin position="2393"/>
        <end position="2403"/>
    </location>
</feature>
<keyword evidence="4" id="KW-1185">Reference proteome</keyword>
<feature type="compositionally biased region" description="Pro residues" evidence="2">
    <location>
        <begin position="3583"/>
        <end position="3607"/>
    </location>
</feature>
<feature type="compositionally biased region" description="Basic and acidic residues" evidence="2">
    <location>
        <begin position="2647"/>
        <end position="2684"/>
    </location>
</feature>
<dbReference type="InterPro" id="IPR019734">
    <property type="entry name" value="TPR_rpt"/>
</dbReference>
<feature type="compositionally biased region" description="Basic and acidic residues" evidence="2">
    <location>
        <begin position="3191"/>
        <end position="3201"/>
    </location>
</feature>
<feature type="region of interest" description="Disordered" evidence="2">
    <location>
        <begin position="1668"/>
        <end position="1690"/>
    </location>
</feature>
<feature type="region of interest" description="Disordered" evidence="2">
    <location>
        <begin position="2470"/>
        <end position="2491"/>
    </location>
</feature>
<reference evidence="3 4" key="1">
    <citation type="journal article" date="2018" name="Cell">
        <title>The Chara Genome: Secondary Complexity and Implications for Plant Terrestrialization.</title>
        <authorList>
            <person name="Nishiyama T."/>
            <person name="Sakayama H."/>
            <person name="Vries J.D."/>
            <person name="Buschmann H."/>
            <person name="Saint-Marcoux D."/>
            <person name="Ullrich K.K."/>
            <person name="Haas F.B."/>
            <person name="Vanderstraeten L."/>
            <person name="Becker D."/>
            <person name="Lang D."/>
            <person name="Vosolsobe S."/>
            <person name="Rombauts S."/>
            <person name="Wilhelmsson P.K.I."/>
            <person name="Janitza P."/>
            <person name="Kern R."/>
            <person name="Heyl A."/>
            <person name="Rumpler F."/>
            <person name="Villalobos L.I.A.C."/>
            <person name="Clay J.M."/>
            <person name="Skokan R."/>
            <person name="Toyoda A."/>
            <person name="Suzuki Y."/>
            <person name="Kagoshima H."/>
            <person name="Schijlen E."/>
            <person name="Tajeshwar N."/>
            <person name="Catarino B."/>
            <person name="Hetherington A.J."/>
            <person name="Saltykova A."/>
            <person name="Bonnot C."/>
            <person name="Breuninger H."/>
            <person name="Symeonidi A."/>
            <person name="Radhakrishnan G.V."/>
            <person name="Van Nieuwerburgh F."/>
            <person name="Deforce D."/>
            <person name="Chang C."/>
            <person name="Karol K.G."/>
            <person name="Hedrich R."/>
            <person name="Ulvskov P."/>
            <person name="Glockner G."/>
            <person name="Delwiche C.F."/>
            <person name="Petrasek J."/>
            <person name="Van de Peer Y."/>
            <person name="Friml J."/>
            <person name="Beilby M."/>
            <person name="Dolan L."/>
            <person name="Kohara Y."/>
            <person name="Sugano S."/>
            <person name="Fujiyama A."/>
            <person name="Delaux P.-M."/>
            <person name="Quint M."/>
            <person name="TheiBen G."/>
            <person name="Hagemann M."/>
            <person name="Harholt J."/>
            <person name="Dunand C."/>
            <person name="Zachgo S."/>
            <person name="Langdale J."/>
            <person name="Maumus F."/>
            <person name="Straeten D.V.D."/>
            <person name="Gould S.B."/>
            <person name="Rensing S.A."/>
        </authorList>
    </citation>
    <scope>NUCLEOTIDE SEQUENCE [LARGE SCALE GENOMIC DNA]</scope>
    <source>
        <strain evidence="3 4">S276</strain>
    </source>
</reference>
<feature type="region of interest" description="Disordered" evidence="2">
    <location>
        <begin position="1145"/>
        <end position="1169"/>
    </location>
</feature>
<feature type="region of interest" description="Disordered" evidence="2">
    <location>
        <begin position="265"/>
        <end position="286"/>
    </location>
</feature>
<accession>A0A388MA57</accession>
<feature type="coiled-coil region" evidence="1">
    <location>
        <begin position="1377"/>
        <end position="1423"/>
    </location>
</feature>
<feature type="compositionally biased region" description="Low complexity" evidence="2">
    <location>
        <begin position="74"/>
        <end position="93"/>
    </location>
</feature>
<evidence type="ECO:0000313" key="3">
    <source>
        <dbReference type="EMBL" id="GBG91373.1"/>
    </source>
</evidence>
<dbReference type="EMBL" id="BFEA01000899">
    <property type="protein sequence ID" value="GBG91373.1"/>
    <property type="molecule type" value="Genomic_DNA"/>
</dbReference>
<feature type="region of interest" description="Disordered" evidence="2">
    <location>
        <begin position="3024"/>
        <end position="3094"/>
    </location>
</feature>
<feature type="region of interest" description="Disordered" evidence="2">
    <location>
        <begin position="1"/>
        <end position="103"/>
    </location>
</feature>
<feature type="compositionally biased region" description="Polar residues" evidence="2">
    <location>
        <begin position="3041"/>
        <end position="3053"/>
    </location>
</feature>
<feature type="region of interest" description="Disordered" evidence="2">
    <location>
        <begin position="143"/>
        <end position="190"/>
    </location>
</feature>
<feature type="region of interest" description="Disordered" evidence="2">
    <location>
        <begin position="461"/>
        <end position="492"/>
    </location>
</feature>
<feature type="compositionally biased region" description="Basic and acidic residues" evidence="2">
    <location>
        <begin position="1581"/>
        <end position="1596"/>
    </location>
</feature>
<feature type="region of interest" description="Disordered" evidence="2">
    <location>
        <begin position="3331"/>
        <end position="3628"/>
    </location>
</feature>
<feature type="compositionally biased region" description="Acidic residues" evidence="2">
    <location>
        <begin position="3063"/>
        <end position="3079"/>
    </location>
</feature>
<dbReference type="Proteomes" id="UP000265515">
    <property type="component" value="Unassembled WGS sequence"/>
</dbReference>
<feature type="compositionally biased region" description="Low complexity" evidence="2">
    <location>
        <begin position="3439"/>
        <end position="3457"/>
    </location>
</feature>
<feature type="region of interest" description="Disordered" evidence="2">
    <location>
        <begin position="1924"/>
        <end position="1963"/>
    </location>
</feature>
<organism evidence="3 4">
    <name type="scientific">Chara braunii</name>
    <name type="common">Braun's stonewort</name>
    <dbReference type="NCBI Taxonomy" id="69332"/>
    <lineage>
        <taxon>Eukaryota</taxon>
        <taxon>Viridiplantae</taxon>
        <taxon>Streptophyta</taxon>
        <taxon>Charophyceae</taxon>
        <taxon>Charales</taxon>
        <taxon>Characeae</taxon>
        <taxon>Chara</taxon>
    </lineage>
</organism>
<feature type="region of interest" description="Disordered" evidence="2">
    <location>
        <begin position="797"/>
        <end position="843"/>
    </location>
</feature>
<keyword evidence="1" id="KW-0175">Coiled coil</keyword>
<feature type="compositionally biased region" description="Polar residues" evidence="2">
    <location>
        <begin position="697"/>
        <end position="715"/>
    </location>
</feature>
<feature type="compositionally biased region" description="Polar residues" evidence="2">
    <location>
        <begin position="738"/>
        <end position="755"/>
    </location>
</feature>
<dbReference type="STRING" id="69332.A0A388MA57"/>
<protein>
    <submittedName>
        <fullName evidence="3">Uncharacterized protein</fullName>
    </submittedName>
</protein>
<sequence>MGVLTELGPLIISSQEASTGGRGRTTGVQDGRRPPPALGQHQPLPPQGSAHLPGLDSMGRISGTPYPPGPLPPASVSGGPSSAYSSSSIGTASSHRHGVLSGAGSELPSTYRAVGGYGGQAGAGPGYGGRTARMVASSAMSPHVAAAEDNGSGGNLSQYGQSRFPPQGQAGGGHAAFPTPSFPSPSIAPGNQVAGAASVAATGVGKRANPEKLREIEELKQELTRASEMTEILRRQGRHLDSMQHSRYVKELQTNIQALESNLYEDSADSEESTGHGGGNVLGGSSMPAPDFGSIWSGPATSTGFGRVDSAFAHQAPGLGRMESSASAPFASFASMGSATPGLTPPVGGATMPADKFGGTLGIDGGGVPFASSLGPLRTASSASATGSEWVPTTDGIVASGPTAAAAFGRSDSTPAAAIPGVERVSSMVATPSVGFGHVDSGVGVTSAAIAGLNRVASGAPVTDAGWERPSSTVANTPARSEQPGISSSGAVHGLDRISSAPFMTWNMPLGGSNDQQEGLRIGDDGMGSMGSSTAMVAVGRPDTAASSMVSSALQRISSVSSTPWIMQPEKGDDRDGSLMGYGQKGRHDVEVPGASGTHGTATAWEHMIGSAELGGNDSTMASVAATGLTGTAGVKISMSTKLEISGDKEGSLVDYGGQGRSGDSGLGPDPDKVKAAAGMADPDLADLLEWGAAPTDTGSSSAREATVAGTSENVGLTEGSGKRDGWGPKFEDEGSDLAQSRGKQMASASTSTSVAPMGVPEGNSVSQSSVVGASELPAVPLSSLGPVTLETPVSSKVEAAGGAAPGEEAGGGGGMGAGAGVSEGTTRGPDGPKSTLNGKLAKLEEERQACRKRAAAFRKEGNMAQWREEQKKARELEKKIEDMEILGGDDEEEDEEDDLEVLLGLKKPKRSKKVGNAAANPMRAKMVEEVQALKKTALTLKREGKLAEAKGSLRDAKVKEKEIEEKDLVGGWDSGGESEDEAAQLEVLLGMRPPKGGRSQQDYASSLNIGSSDMESFGDLGLEAPGGKLDLSALGLGDLGALDVGAVSVDDSDLHDPQIAAMLKEVGWQEDSSGLSGLAELTGPSLQVERYDKGTLLREALGCKRRAQTLRRQGKMLEADEELERASAMEARIKALESRSAGYKATSLGRQPSATAGTGIPPDHYSPFREDVLSVSQEVTEEDEQNPEYLEALSEMGWEADDHLSAPSRNKPFVHGQMGRMAVGQSPDSSNLATDLVTMKQEVLSHKQRSLALKREGKIAEAKAALKEAKTLEKRIVQLEASGLAGVNRPTPSSEHVPRPASVGPLEGGDFSMWGGHGGDPEVTEKDEHDPEVIAMLQSVGWSFEEEKSATRKPPGQPKVKADARGPQSSGVVEDVRILKQEALDHKRRAVDLKRAGKLAEARQELKVAKDIENRIQQLEAVNLASNLAGGMQTLPSLNAGGDVSMLGDHAMDPNVTEEDENDPEMRAMLESVGWSFAEEKKAKRQAEGPKVHESGRGPQTTGIIGDVSILKQEALDHKRRAVALKKEGKLPQAKEELKLAKAIEKRIEELEAANLEVPTSVPPVSAAVPHAAKLVSQGGDKKEGIEDCGRRHSDSSTCDVPAMRQEALHRKRKSMALRREGKLAEAEEEVRLAKLIEKRIEELESSDMATAPSQQTPVLGVSQAAELGPRRGSGHGDGAGVAKEDTRGPEVVEVPKSGLRTIKIEETASKEVIDERKIQSIQADVVRLGEEAVAHKRRAVAFKREGNLAQAREELRAAKLLEKKVEELKALIAADHQSMPLLGGTPAAAVSAPESKDGVVMVAQGPEHSTGKKDSGGVLRPDTLCQHQIGLDVKEDGKNEADEVQTLSVNICALEQEMIKHMDRAVASRKDGLIAEAKEELKAAEMIDQRIKAMRAMKPEAVTQMLPSSGLGALSMSPELERGDCKVRADQQQDSGVPDQEERSTEKLPQLSAAGRYDEADETQKMQMTGNKEVAEDVAQGGQVVPSKTERMELWEKALAHKRHALALRKEQRLEEAEEEMRKADLFMMRVKQLELACKTEADDQGVKVKDATVVKVAEEEPASAGLCVVPHAPSHSGPYSSGEDAVEVKAAERSRPVSDAIPAVGSCEEGEDELIFSLEEEALKAKKQERKLRKQGKIEEANEVLTKLEGITENIAKLKAEMERRKSDCSRVEADVPGNSDEEDAEDLLLTLEAEVLSTKRQERTLRRQGKLEEANELLKKRKAMEDKIIKIEIDMERQKSDSGGVHGKEDRHTGSHEEDNEALILGLEEEALETKKLERELRRAGKIEAAKESVQKCEAIQEKIMEIRTEIEKQKAEGRSYGPNNLPAGSRDGDAQEKLLVALEEEALIAKWQEIALRRQGKLEEANKMVSKEAGIQEKIMTIKTEMERRKSGHVDGLEKPPVGTREDDEEDQLILALEEEAIDTRKQELALRRNGKLDEAKEVNRKYRDIQEKIVKVKMEVERRKSGSVHGREKVPAASHEHEEDEDKLILALEEEGLETKREEIALLRQGKLDEANEMSRKHTEIQEKIVKIKTKMERRREEKLRTPSREEDEEKLILVLEEEALEIKQEELMLRRQGRPVEANQVSRRYTEIQEKITKVRTDMERRKSGGVHGGEKAPKLPLQPFRPPGAQRPESNYSKADGDKHSDSPVRPSDDIRQPIVDDSKNQAAAERETATEVRKAMDLLDSKWESSMQGVESPLLPWSEGGAEMLVEEAQRLVNALSAAGGGNEALMNSVGLPQVVDHCEGSEERKSEEGSSDSIHCNSSMKAAGVKLEIAKEGSSPHGKEEDVEEVLWQRLEQHRRKSMVLHEEGKTQEAEEELQSVERIKQQMEALLVGGMTGDGVGEEKSDKRTSLGPGELQTDRNGKAGGGYHTSSGQSRDSYFSLHVLSDAGDVPVPAAATGNEYEQAGKGGGVGSAVVSSAGKGGNFRWAESIVSAPWGKGEKEQYLKWLKDDLVEIERRAMAFESQGRKEDALREWVKGRAVENRIRELEGGTWRPVVVPDREQVAPLQGLSWKREEPKNAHDDIPHGLGTESQSGTVGSTQIFGKERRRSEQEDEIDGEPEVDDACNVEEERMGKKERARELEALEKERRHLLLETNRQRTAGKSEEASALYAKAKQIKAQIQALTEQGKSSGSLSEGTTSTETPQDTGKHDHGVPPRAVETSSKISDEVGSDGQGDTQYSDRSREETTRNETSTSSSELEFLRGEKKRLVNLSLTLKREGKTREAAIEYSKLKEVSARIQALKEQEKSGGVLTPDTQHSDPGREETTRDEMSSELEFLQGEKKRLLNLSLTLKREGKIREAAVEYSKLKEVSARIQTLKEQEKSGGVLTPGPDVSAAPSRMSTVRPPVSPRQPSPRQSPTGRRPSQRPVSPLQAPQQPNASGGGGPIPPPPDVSSAPPSRMPAGGRSPRPVSPRQPSPRPSPPIQLPPLNTSWGIRPPSSASSSDSEPKPGTGPLRSGKGSDGSGQNFATPLPPARLSELGGSSWELKPPGAGISPRPVQSGGSLNPGDNGDREGSEGRRTPTGTGWGPPPPANRWGAPGASPPGWRQDSMGFNVPPPPPPTSIRPGASKSPPPAVPKPPTPAPASPSPRMPPKSPPREQQQCRAKARIMAPMGRR</sequence>
<feature type="coiled-coil region" evidence="1">
    <location>
        <begin position="2438"/>
        <end position="2465"/>
    </location>
</feature>
<feature type="coiled-coil region" evidence="1">
    <location>
        <begin position="1509"/>
        <end position="1555"/>
    </location>
</feature>
<feature type="region of interest" description="Disordered" evidence="2">
    <location>
        <begin position="649"/>
        <end position="677"/>
    </location>
</feature>
<feature type="compositionally biased region" description="Low complexity" evidence="2">
    <location>
        <begin position="799"/>
        <end position="808"/>
    </location>
</feature>
<feature type="compositionally biased region" description="Basic and acidic residues" evidence="2">
    <location>
        <begin position="2595"/>
        <end position="2625"/>
    </location>
</feature>
<feature type="region of interest" description="Disordered" evidence="2">
    <location>
        <begin position="692"/>
        <end position="768"/>
    </location>
</feature>
<feature type="compositionally biased region" description="Basic and acidic residues" evidence="2">
    <location>
        <begin position="721"/>
        <end position="733"/>
    </location>
</feature>
<feature type="compositionally biased region" description="Basic and acidic residues" evidence="2">
    <location>
        <begin position="2242"/>
        <end position="2261"/>
    </location>
</feature>